<evidence type="ECO:0000313" key="5">
    <source>
        <dbReference type="Proteomes" id="UP001301769"/>
    </source>
</evidence>
<dbReference type="AlphaFoldDB" id="A0AAN7BD05"/>
<organism evidence="4 5">
    <name type="scientific">Rhypophila decipiens</name>
    <dbReference type="NCBI Taxonomy" id="261697"/>
    <lineage>
        <taxon>Eukaryota</taxon>
        <taxon>Fungi</taxon>
        <taxon>Dikarya</taxon>
        <taxon>Ascomycota</taxon>
        <taxon>Pezizomycotina</taxon>
        <taxon>Sordariomycetes</taxon>
        <taxon>Sordariomycetidae</taxon>
        <taxon>Sordariales</taxon>
        <taxon>Naviculisporaceae</taxon>
        <taxon>Rhypophila</taxon>
    </lineage>
</organism>
<keyword evidence="3" id="KW-0732">Signal</keyword>
<gene>
    <name evidence="4" type="ORF">QBC37DRAFT_135895</name>
</gene>
<feature type="signal peptide" evidence="3">
    <location>
        <begin position="1"/>
        <end position="19"/>
    </location>
</feature>
<feature type="region of interest" description="Disordered" evidence="1">
    <location>
        <begin position="281"/>
        <end position="470"/>
    </location>
</feature>
<feature type="compositionally biased region" description="Polar residues" evidence="1">
    <location>
        <begin position="223"/>
        <end position="232"/>
    </location>
</feature>
<reference evidence="4" key="1">
    <citation type="journal article" date="2023" name="Mol. Phylogenet. Evol.">
        <title>Genome-scale phylogeny and comparative genomics of the fungal order Sordariales.</title>
        <authorList>
            <person name="Hensen N."/>
            <person name="Bonometti L."/>
            <person name="Westerberg I."/>
            <person name="Brannstrom I.O."/>
            <person name="Guillou S."/>
            <person name="Cros-Aarteil S."/>
            <person name="Calhoun S."/>
            <person name="Haridas S."/>
            <person name="Kuo A."/>
            <person name="Mondo S."/>
            <person name="Pangilinan J."/>
            <person name="Riley R."/>
            <person name="LaButti K."/>
            <person name="Andreopoulos B."/>
            <person name="Lipzen A."/>
            <person name="Chen C."/>
            <person name="Yan M."/>
            <person name="Daum C."/>
            <person name="Ng V."/>
            <person name="Clum A."/>
            <person name="Steindorff A."/>
            <person name="Ohm R.A."/>
            <person name="Martin F."/>
            <person name="Silar P."/>
            <person name="Natvig D.O."/>
            <person name="Lalanne C."/>
            <person name="Gautier V."/>
            <person name="Ament-Velasquez S.L."/>
            <person name="Kruys A."/>
            <person name="Hutchinson M.I."/>
            <person name="Powell A.J."/>
            <person name="Barry K."/>
            <person name="Miller A.N."/>
            <person name="Grigoriev I.V."/>
            <person name="Debuchy R."/>
            <person name="Gladieux P."/>
            <person name="Hiltunen Thoren M."/>
            <person name="Johannesson H."/>
        </authorList>
    </citation>
    <scope>NUCLEOTIDE SEQUENCE</scope>
    <source>
        <strain evidence="4">PSN293</strain>
    </source>
</reference>
<dbReference type="EMBL" id="MU858048">
    <property type="protein sequence ID" value="KAK4219443.1"/>
    <property type="molecule type" value="Genomic_DNA"/>
</dbReference>
<feature type="compositionally biased region" description="Low complexity" evidence="1">
    <location>
        <begin position="375"/>
        <end position="451"/>
    </location>
</feature>
<keyword evidence="2" id="KW-0812">Transmembrane</keyword>
<feature type="region of interest" description="Disordered" evidence="1">
    <location>
        <begin position="50"/>
        <end position="70"/>
    </location>
</feature>
<name>A0AAN7BD05_9PEZI</name>
<feature type="transmembrane region" description="Helical" evidence="2">
    <location>
        <begin position="241"/>
        <end position="266"/>
    </location>
</feature>
<feature type="compositionally biased region" description="Pro residues" evidence="1">
    <location>
        <begin position="287"/>
        <end position="301"/>
    </location>
</feature>
<keyword evidence="2" id="KW-0472">Membrane</keyword>
<feature type="region of interest" description="Disordered" evidence="1">
    <location>
        <begin position="188"/>
        <end position="236"/>
    </location>
</feature>
<evidence type="ECO:0000256" key="2">
    <source>
        <dbReference type="SAM" id="Phobius"/>
    </source>
</evidence>
<evidence type="ECO:0000256" key="3">
    <source>
        <dbReference type="SAM" id="SignalP"/>
    </source>
</evidence>
<accession>A0AAN7BD05</accession>
<proteinExistence type="predicted"/>
<reference evidence="4" key="2">
    <citation type="submission" date="2023-05" db="EMBL/GenBank/DDBJ databases">
        <authorList>
            <consortium name="Lawrence Berkeley National Laboratory"/>
            <person name="Steindorff A."/>
            <person name="Hensen N."/>
            <person name="Bonometti L."/>
            <person name="Westerberg I."/>
            <person name="Brannstrom I.O."/>
            <person name="Guillou S."/>
            <person name="Cros-Aarteil S."/>
            <person name="Calhoun S."/>
            <person name="Haridas S."/>
            <person name="Kuo A."/>
            <person name="Mondo S."/>
            <person name="Pangilinan J."/>
            <person name="Riley R."/>
            <person name="Labutti K."/>
            <person name="Andreopoulos B."/>
            <person name="Lipzen A."/>
            <person name="Chen C."/>
            <person name="Yanf M."/>
            <person name="Daum C."/>
            <person name="Ng V."/>
            <person name="Clum A."/>
            <person name="Ohm R."/>
            <person name="Martin F."/>
            <person name="Silar P."/>
            <person name="Natvig D."/>
            <person name="Lalanne C."/>
            <person name="Gautier V."/>
            <person name="Ament-Velasquez S.L."/>
            <person name="Kruys A."/>
            <person name="Hutchinson M.I."/>
            <person name="Powell A.J."/>
            <person name="Barry K."/>
            <person name="Miller A.N."/>
            <person name="Grigoriev I.V."/>
            <person name="Debuchy R."/>
            <person name="Gladieux P."/>
            <person name="Thoren M.H."/>
            <person name="Johannesson H."/>
        </authorList>
    </citation>
    <scope>NUCLEOTIDE SEQUENCE</scope>
    <source>
        <strain evidence="4">PSN293</strain>
    </source>
</reference>
<comment type="caution">
    <text evidence="4">The sequence shown here is derived from an EMBL/GenBank/DDBJ whole genome shotgun (WGS) entry which is preliminary data.</text>
</comment>
<sequence>MRNLIGYAALAGALGLGHAKVLKWSPGDEKRWSPPQETLGFMPALGMNGIAPPQEPQAPAPTSPPVLPAGALEGRGVNNNTCGYLNGIGTSSMWCPTSQFCAVNEVNSHVGCCDDTATNCNVWTTCLKSADASKFTTDNGLTLWCGFTDYPNCLTHIYAGDVAEGYTLLGCGVAQGTDKIYYTAFDESSSASSSSPSSTDTSATKSESSSSSSTRTGLLGPGATNTPPVTQSSGGGSSTPLGAIIGGAVGGVAALALIGFGIFFLVRQNNKRKANIAPATAAAAAPPSGPGSPGGPGPDPASPAGTTPAMAQHGHQSYYDPTGAGFAHLDPRASIAKPPYGFDQGVSPPASPPPPGQSPGAVYSNTPSPPPGQPGYPQQGYGQQQAGAYSPQGQYPPQTAAYAQPGQYSPQQQQQQPGQGFPFAQGQPQQQQLPYQAYNQHQPQQQQQQQQFVHELPTQRGDGEVRELAG</sequence>
<keyword evidence="2" id="KW-1133">Transmembrane helix</keyword>
<dbReference type="Proteomes" id="UP001301769">
    <property type="component" value="Unassembled WGS sequence"/>
</dbReference>
<protein>
    <submittedName>
        <fullName evidence="4">Uncharacterized protein</fullName>
    </submittedName>
</protein>
<feature type="compositionally biased region" description="Low complexity" evidence="1">
    <location>
        <begin position="188"/>
        <end position="216"/>
    </location>
</feature>
<keyword evidence="5" id="KW-1185">Reference proteome</keyword>
<evidence type="ECO:0000256" key="1">
    <source>
        <dbReference type="SAM" id="MobiDB-lite"/>
    </source>
</evidence>
<feature type="compositionally biased region" description="Basic and acidic residues" evidence="1">
    <location>
        <begin position="461"/>
        <end position="470"/>
    </location>
</feature>
<feature type="chain" id="PRO_5042898532" evidence="3">
    <location>
        <begin position="20"/>
        <end position="470"/>
    </location>
</feature>
<feature type="compositionally biased region" description="Pro residues" evidence="1">
    <location>
        <begin position="53"/>
        <end position="67"/>
    </location>
</feature>
<evidence type="ECO:0000313" key="4">
    <source>
        <dbReference type="EMBL" id="KAK4219443.1"/>
    </source>
</evidence>